<dbReference type="EMBL" id="JASOLZ010000236">
    <property type="protein sequence ID" value="MDK6862471.1"/>
    <property type="molecule type" value="Genomic_DNA"/>
</dbReference>
<dbReference type="AlphaFoldDB" id="A0ABD4ZGD9"/>
<evidence type="ECO:0000313" key="3">
    <source>
        <dbReference type="Proteomes" id="UP001238969"/>
    </source>
</evidence>
<evidence type="ECO:0000313" key="2">
    <source>
        <dbReference type="EMBL" id="MDK6862471.1"/>
    </source>
</evidence>
<feature type="region of interest" description="Disordered" evidence="1">
    <location>
        <begin position="1"/>
        <end position="22"/>
    </location>
</feature>
<name>A0ABD4ZGD9_GARVA</name>
<comment type="caution">
    <text evidence="2">The sequence shown here is derived from an EMBL/GenBank/DDBJ whole genome shotgun (WGS) entry which is preliminary data.</text>
</comment>
<accession>A0ABD4ZGD9</accession>
<feature type="compositionally biased region" description="Basic residues" evidence="1">
    <location>
        <begin position="1"/>
        <end position="16"/>
    </location>
</feature>
<gene>
    <name evidence="2" type="ORF">QP355_07535</name>
</gene>
<organism evidence="2 3">
    <name type="scientific">Gardnerella vaginalis</name>
    <dbReference type="NCBI Taxonomy" id="2702"/>
    <lineage>
        <taxon>Bacteria</taxon>
        <taxon>Bacillati</taxon>
        <taxon>Actinomycetota</taxon>
        <taxon>Actinomycetes</taxon>
        <taxon>Bifidobacteriales</taxon>
        <taxon>Bifidobacteriaceae</taxon>
        <taxon>Gardnerella</taxon>
    </lineage>
</organism>
<reference evidence="2 3" key="1">
    <citation type="submission" date="2023-05" db="EMBL/GenBank/DDBJ databases">
        <title>Cataloging the Phylogenetic Diversity of Human Bladder Bacteria.</title>
        <authorList>
            <person name="Du J."/>
        </authorList>
    </citation>
    <scope>NUCLEOTIDE SEQUENCE [LARGE SCALE GENOMIC DNA]</scope>
    <source>
        <strain evidence="2 3">UMB6972</strain>
    </source>
</reference>
<dbReference type="Proteomes" id="UP001238969">
    <property type="component" value="Unassembled WGS sequence"/>
</dbReference>
<keyword evidence="2" id="KW-0687">Ribonucleoprotein</keyword>
<keyword evidence="2" id="KW-0689">Ribosomal protein</keyword>
<feature type="non-terminal residue" evidence="2">
    <location>
        <position position="22"/>
    </location>
</feature>
<proteinExistence type="predicted"/>
<dbReference type="GO" id="GO:0005840">
    <property type="term" value="C:ribosome"/>
    <property type="evidence" value="ECO:0007669"/>
    <property type="project" value="UniProtKB-KW"/>
</dbReference>
<protein>
    <submittedName>
        <fullName evidence="2">50S ribosomal protein L18</fullName>
    </submittedName>
</protein>
<evidence type="ECO:0000256" key="1">
    <source>
        <dbReference type="SAM" id="MobiDB-lite"/>
    </source>
</evidence>
<sequence length="22" mass="2641">MDKKSARIRRATRARRKLQELG</sequence>